<evidence type="ECO:0000313" key="2">
    <source>
        <dbReference type="Proteomes" id="UP000502498"/>
    </source>
</evidence>
<dbReference type="EMBL" id="CP054038">
    <property type="protein sequence ID" value="QKJ18482.1"/>
    <property type="molecule type" value="Genomic_DNA"/>
</dbReference>
<dbReference type="AlphaFoldDB" id="A0A7D4TLR5"/>
<reference evidence="1 2" key="1">
    <citation type="submission" date="2020-05" db="EMBL/GenBank/DDBJ databases">
        <title>Strain PA2F3 complete genome.</title>
        <authorList>
            <person name="Kim Y.-S."/>
            <person name="Kim S.-J."/>
            <person name="Jung H.-k."/>
            <person name="Kim S.-E."/>
            <person name="Kim K.-H."/>
        </authorList>
    </citation>
    <scope>NUCLEOTIDE SEQUENCE [LARGE SCALE GENOMIC DNA]</scope>
    <source>
        <strain evidence="1 2">PA2F3</strain>
    </source>
</reference>
<dbReference type="RefSeq" id="WP_172988924.1">
    <property type="nucleotide sequence ID" value="NZ_CP054038.1"/>
</dbReference>
<evidence type="ECO:0000313" key="1">
    <source>
        <dbReference type="EMBL" id="QKJ18482.1"/>
    </source>
</evidence>
<accession>A0A7D4TLR5</accession>
<sequence>MAQNDASSLEKLAGLVAQTRSDVGAESLDQIRHVLGQRLEQTGIELPDHVVDELARQIHSGDPAAPATS</sequence>
<gene>
    <name evidence="1" type="ORF">HQM25_03150</name>
</gene>
<organism evidence="1 2">
    <name type="scientific">Microbacterium hominis</name>
    <dbReference type="NCBI Taxonomy" id="162426"/>
    <lineage>
        <taxon>Bacteria</taxon>
        <taxon>Bacillati</taxon>
        <taxon>Actinomycetota</taxon>
        <taxon>Actinomycetes</taxon>
        <taxon>Micrococcales</taxon>
        <taxon>Microbacteriaceae</taxon>
        <taxon>Microbacterium</taxon>
    </lineage>
</organism>
<protein>
    <submittedName>
        <fullName evidence="1">Uncharacterized protein</fullName>
    </submittedName>
</protein>
<proteinExistence type="predicted"/>
<name>A0A7D4TLR5_9MICO</name>
<dbReference type="Proteomes" id="UP000502498">
    <property type="component" value="Chromosome"/>
</dbReference>